<dbReference type="CDD" id="cd06558">
    <property type="entry name" value="crotonase-like"/>
    <property type="match status" value="1"/>
</dbReference>
<evidence type="ECO:0000256" key="1">
    <source>
        <dbReference type="RuleBase" id="RU003707"/>
    </source>
</evidence>
<accession>A0A285IHV6</accession>
<dbReference type="PANTHER" id="PTHR43459:SF1">
    <property type="entry name" value="EG:BACN32G11.4 PROTEIN"/>
    <property type="match status" value="1"/>
</dbReference>
<gene>
    <name evidence="2" type="ORF">SAMN05421748_108169</name>
</gene>
<dbReference type="Proteomes" id="UP000219612">
    <property type="component" value="Unassembled WGS sequence"/>
</dbReference>
<evidence type="ECO:0000313" key="3">
    <source>
        <dbReference type="Proteomes" id="UP000219612"/>
    </source>
</evidence>
<dbReference type="GO" id="GO:0003824">
    <property type="term" value="F:catalytic activity"/>
    <property type="evidence" value="ECO:0007669"/>
    <property type="project" value="InterPro"/>
</dbReference>
<dbReference type="AlphaFoldDB" id="A0A285IHV6"/>
<reference evidence="2 3" key="1">
    <citation type="submission" date="2017-09" db="EMBL/GenBank/DDBJ databases">
        <authorList>
            <person name="Ehlers B."/>
            <person name="Leendertz F.H."/>
        </authorList>
    </citation>
    <scope>NUCLEOTIDE SEQUENCE [LARGE SCALE GENOMIC DNA]</scope>
    <source>
        <strain evidence="2 3">CGMCC 4.6857</strain>
    </source>
</reference>
<proteinExistence type="inferred from homology"/>
<dbReference type="Gene3D" id="3.90.226.10">
    <property type="entry name" value="2-enoyl-CoA Hydratase, Chain A, domain 1"/>
    <property type="match status" value="1"/>
</dbReference>
<dbReference type="InterPro" id="IPR029045">
    <property type="entry name" value="ClpP/crotonase-like_dom_sf"/>
</dbReference>
<name>A0A285IHV6_9ACTN</name>
<evidence type="ECO:0000313" key="2">
    <source>
        <dbReference type="EMBL" id="SNY47590.1"/>
    </source>
</evidence>
<dbReference type="InterPro" id="IPR001753">
    <property type="entry name" value="Enoyl-CoA_hydra/iso"/>
</dbReference>
<dbReference type="PANTHER" id="PTHR43459">
    <property type="entry name" value="ENOYL-COA HYDRATASE"/>
    <property type="match status" value="1"/>
</dbReference>
<dbReference type="PROSITE" id="PS00166">
    <property type="entry name" value="ENOYL_COA_HYDRATASE"/>
    <property type="match status" value="1"/>
</dbReference>
<sequence length="267" mass="28940">MLALVMSTLSVQVVDERHWRVVIDNPPTNLVTPDFVRDLHATVERIVAAPELKVVVFESANELFWVNHFDLGQIKDFPPLWTDAVIKLSTAPVVSIAKIRGRARGGGDELLLACDIRYASREKAIVGQIEVGTGILPGGGATERLPRLIGRDRALEAILSADDYPAELAERYGWVTRALPDAELDGVVDALASRLAGFDKQALAAAKQQINRATLPPAEDLHAAYQEFLASLSFPGFPKRLGGLRELYGKHGAGLEVDLGPLLGDLP</sequence>
<organism evidence="2 3">
    <name type="scientific">Paractinoplanes atraurantiacus</name>
    <dbReference type="NCBI Taxonomy" id="1036182"/>
    <lineage>
        <taxon>Bacteria</taxon>
        <taxon>Bacillati</taxon>
        <taxon>Actinomycetota</taxon>
        <taxon>Actinomycetes</taxon>
        <taxon>Micromonosporales</taxon>
        <taxon>Micromonosporaceae</taxon>
        <taxon>Paractinoplanes</taxon>
    </lineage>
</organism>
<comment type="similarity">
    <text evidence="1">Belongs to the enoyl-CoA hydratase/isomerase family.</text>
</comment>
<dbReference type="InterPro" id="IPR018376">
    <property type="entry name" value="Enoyl-CoA_hyd/isom_CS"/>
</dbReference>
<keyword evidence="3" id="KW-1185">Reference proteome</keyword>
<dbReference type="EMBL" id="OBDY01000008">
    <property type="protein sequence ID" value="SNY47590.1"/>
    <property type="molecule type" value="Genomic_DNA"/>
</dbReference>
<protein>
    <submittedName>
        <fullName evidence="2">Enoyl-CoA hydratase/carnithine racemase</fullName>
    </submittedName>
</protein>
<dbReference type="SUPFAM" id="SSF52096">
    <property type="entry name" value="ClpP/crotonase"/>
    <property type="match status" value="1"/>
</dbReference>
<dbReference type="Pfam" id="PF00378">
    <property type="entry name" value="ECH_1"/>
    <property type="match status" value="1"/>
</dbReference>